<dbReference type="AlphaFoldDB" id="V8NGI5"/>
<dbReference type="InterPro" id="IPR008160">
    <property type="entry name" value="Collagen"/>
</dbReference>
<dbReference type="SMART" id="SM00038">
    <property type="entry name" value="COLFI"/>
    <property type="match status" value="1"/>
</dbReference>
<dbReference type="GO" id="GO:0005587">
    <property type="term" value="C:collagen type IV trimer"/>
    <property type="evidence" value="ECO:0007669"/>
    <property type="project" value="TreeGrafter"/>
</dbReference>
<feature type="compositionally biased region" description="Low complexity" evidence="5">
    <location>
        <begin position="283"/>
        <end position="295"/>
    </location>
</feature>
<dbReference type="OrthoDB" id="8939548at2759"/>
<evidence type="ECO:0000313" key="8">
    <source>
        <dbReference type="Proteomes" id="UP000018936"/>
    </source>
</evidence>
<dbReference type="InterPro" id="IPR050149">
    <property type="entry name" value="Collagen_superfamily"/>
</dbReference>
<comment type="subcellular location">
    <subcellularLocation>
        <location evidence="1">Secreted</location>
    </subcellularLocation>
</comment>
<dbReference type="Proteomes" id="UP000018936">
    <property type="component" value="Unassembled WGS sequence"/>
</dbReference>
<keyword evidence="4 7" id="KW-0176">Collagen</keyword>
<reference evidence="7 8" key="1">
    <citation type="journal article" date="2013" name="Proc. Natl. Acad. Sci. U.S.A.">
        <title>The king cobra genome reveals dynamic gene evolution and adaptation in the snake venom system.</title>
        <authorList>
            <person name="Vonk F.J."/>
            <person name="Casewell N.R."/>
            <person name="Henkel C.V."/>
            <person name="Heimberg A.M."/>
            <person name="Jansen H.J."/>
            <person name="McCleary R.J."/>
            <person name="Kerkkamp H.M."/>
            <person name="Vos R.A."/>
            <person name="Guerreiro I."/>
            <person name="Calvete J.J."/>
            <person name="Wuster W."/>
            <person name="Woods A.E."/>
            <person name="Logan J.M."/>
            <person name="Harrison R.A."/>
            <person name="Castoe T.A."/>
            <person name="de Koning A.P."/>
            <person name="Pollock D.D."/>
            <person name="Yandell M."/>
            <person name="Calderon D."/>
            <person name="Renjifo C."/>
            <person name="Currier R.B."/>
            <person name="Salgado D."/>
            <person name="Pla D."/>
            <person name="Sanz L."/>
            <person name="Hyder A.S."/>
            <person name="Ribeiro J.M."/>
            <person name="Arntzen J.W."/>
            <person name="van den Thillart G.E."/>
            <person name="Boetzer M."/>
            <person name="Pirovano W."/>
            <person name="Dirks R.P."/>
            <person name="Spaink H.P."/>
            <person name="Duboule D."/>
            <person name="McGlinn E."/>
            <person name="Kini R.M."/>
            <person name="Richardson M.K."/>
        </authorList>
    </citation>
    <scope>NUCLEOTIDE SEQUENCE</scope>
    <source>
        <tissue evidence="7">Blood</tissue>
    </source>
</reference>
<feature type="region of interest" description="Disordered" evidence="5">
    <location>
        <begin position="230"/>
        <end position="313"/>
    </location>
</feature>
<dbReference type="GO" id="GO:0030198">
    <property type="term" value="P:extracellular matrix organization"/>
    <property type="evidence" value="ECO:0007669"/>
    <property type="project" value="TreeGrafter"/>
</dbReference>
<proteinExistence type="predicted"/>
<dbReference type="GO" id="GO:0005615">
    <property type="term" value="C:extracellular space"/>
    <property type="evidence" value="ECO:0007669"/>
    <property type="project" value="TreeGrafter"/>
</dbReference>
<gene>
    <name evidence="7" type="primary">COL24A1</name>
    <name evidence="7" type="ORF">L345_12861</name>
</gene>
<keyword evidence="3" id="KW-0272">Extracellular matrix</keyword>
<dbReference type="Gene3D" id="1.20.5.320">
    <property type="entry name" value="6-Phosphogluconate Dehydrogenase, domain 3"/>
    <property type="match status" value="1"/>
</dbReference>
<organism evidence="7 8">
    <name type="scientific">Ophiophagus hannah</name>
    <name type="common">King cobra</name>
    <name type="synonym">Naja hannah</name>
    <dbReference type="NCBI Taxonomy" id="8665"/>
    <lineage>
        <taxon>Eukaryota</taxon>
        <taxon>Metazoa</taxon>
        <taxon>Chordata</taxon>
        <taxon>Craniata</taxon>
        <taxon>Vertebrata</taxon>
        <taxon>Euteleostomi</taxon>
        <taxon>Lepidosauria</taxon>
        <taxon>Squamata</taxon>
        <taxon>Bifurcata</taxon>
        <taxon>Unidentata</taxon>
        <taxon>Episquamata</taxon>
        <taxon>Toxicofera</taxon>
        <taxon>Serpentes</taxon>
        <taxon>Colubroidea</taxon>
        <taxon>Elapidae</taxon>
        <taxon>Elapinae</taxon>
        <taxon>Ophiophagus</taxon>
    </lineage>
</organism>
<evidence type="ECO:0000256" key="2">
    <source>
        <dbReference type="ARBA" id="ARBA00022525"/>
    </source>
</evidence>
<dbReference type="EMBL" id="AZIM01003946">
    <property type="protein sequence ID" value="ETE61389.1"/>
    <property type="molecule type" value="Genomic_DNA"/>
</dbReference>
<keyword evidence="8" id="KW-1185">Reference proteome</keyword>
<accession>V8NGI5</accession>
<dbReference type="Pfam" id="PF01410">
    <property type="entry name" value="COLFI"/>
    <property type="match status" value="2"/>
</dbReference>
<feature type="region of interest" description="Disordered" evidence="5">
    <location>
        <begin position="21"/>
        <end position="43"/>
    </location>
</feature>
<dbReference type="PROSITE" id="PS51461">
    <property type="entry name" value="NC1_FIB"/>
    <property type="match status" value="1"/>
</dbReference>
<feature type="region of interest" description="Disordered" evidence="5">
    <location>
        <begin position="338"/>
        <end position="366"/>
    </location>
</feature>
<dbReference type="GO" id="GO:0030020">
    <property type="term" value="F:extracellular matrix structural constituent conferring tensile strength"/>
    <property type="evidence" value="ECO:0007669"/>
    <property type="project" value="TreeGrafter"/>
</dbReference>
<evidence type="ECO:0000256" key="4">
    <source>
        <dbReference type="ARBA" id="ARBA00023119"/>
    </source>
</evidence>
<dbReference type="Gene3D" id="2.60.120.1000">
    <property type="match status" value="2"/>
</dbReference>
<evidence type="ECO:0000313" key="7">
    <source>
        <dbReference type="EMBL" id="ETE61389.1"/>
    </source>
</evidence>
<dbReference type="PANTHER" id="PTHR24023:SF1112">
    <property type="entry name" value="COL_CUTICLE_N DOMAIN-CONTAINING PROTEIN-RELATED"/>
    <property type="match status" value="1"/>
</dbReference>
<dbReference type="PANTHER" id="PTHR24023">
    <property type="entry name" value="COLLAGEN ALPHA"/>
    <property type="match status" value="1"/>
</dbReference>
<evidence type="ECO:0000256" key="5">
    <source>
        <dbReference type="SAM" id="MobiDB-lite"/>
    </source>
</evidence>
<evidence type="ECO:0000256" key="1">
    <source>
        <dbReference type="ARBA" id="ARBA00004613"/>
    </source>
</evidence>
<comment type="caution">
    <text evidence="7">The sequence shown here is derived from an EMBL/GenBank/DDBJ whole genome shotgun (WGS) entry which is preliminary data.</text>
</comment>
<dbReference type="FunFam" id="2.60.120.1000:FF:000008">
    <property type="entry name" value="collagen alpha-1(XXIV) chain isoform X1"/>
    <property type="match status" value="1"/>
</dbReference>
<name>V8NGI5_OPHHA</name>
<sequence>MVLWESKGQKVLREKLESLEKEAVQEHQDHLAQRESPDHKENQAQREILDQLAILEHQVNKGIRGPPGEDGVQGKDGLKETLAFLEKMVKKEELEFLGLLALQVNLESEAFQVLRELKEVQVKGVVQERREKRVSMVSLEKSELRVNLASLGKLVQRVQEALEDPWVTKVHQEHLALQDPKERKVTQDSRDLEVLLDNKGHQVSQVNGVSKDQKEKEDLKWYRAFKQNSNLFQSEPGPVGQKGVAGNPGPEGVPGNPGKSGLPGQQGLPGTRGSPGIAGLAGYPGSHGPKGSPGVPGSPGLPGLKGPEGDHGLIGILGPKGPIGEIGNTGPIGYEGIVGPAGKRGPQGPRGRPGLPGPPGAPGPRKHFDFMQKQIDMSATIQALLESNAALEMENTEVTFLDHSAKIFKTLHYLSNLLHSIKNPLGTRDNPARICRDLLNCERKVSNGKYWIDPNIGCPSDAIEVFCNFTAGGQTCLSPVSVTKLEFSIGKVQMNFLHLLSSEATHTITVHCLNTPVWKTNELHDQKSSLIFKGWNGDIFEANTLLEPKVIMDGCMVSHIFLLLQIQDGNWHKTQFFFHTQDTNQLPVVQVHPFSHLNQGQQRYIESGLVCFL</sequence>
<dbReference type="Pfam" id="PF01391">
    <property type="entry name" value="Collagen"/>
    <property type="match status" value="2"/>
</dbReference>
<dbReference type="FunFam" id="2.60.120.1000:FF:000003">
    <property type="entry name" value="Collagen alpha-1(XXVII) chain B"/>
    <property type="match status" value="1"/>
</dbReference>
<protein>
    <submittedName>
        <fullName evidence="7">Collagen alpha-1(XXIV) chain</fullName>
    </submittedName>
</protein>
<feature type="compositionally biased region" description="Low complexity" evidence="5">
    <location>
        <begin position="244"/>
        <end position="257"/>
    </location>
</feature>
<evidence type="ECO:0000256" key="3">
    <source>
        <dbReference type="ARBA" id="ARBA00022530"/>
    </source>
</evidence>
<feature type="compositionally biased region" description="Low complexity" evidence="5">
    <location>
        <begin position="340"/>
        <end position="353"/>
    </location>
</feature>
<evidence type="ECO:0000259" key="6">
    <source>
        <dbReference type="PROSITE" id="PS51461"/>
    </source>
</evidence>
<feature type="domain" description="Fibrillar collagen NC1" evidence="6">
    <location>
        <begin position="405"/>
        <end position="613"/>
    </location>
</feature>
<keyword evidence="2" id="KW-0964">Secreted</keyword>
<dbReference type="InterPro" id="IPR000885">
    <property type="entry name" value="Fib_collagen_C"/>
</dbReference>